<dbReference type="RefSeq" id="WP_346752299.1">
    <property type="nucleotide sequence ID" value="NZ_JAUJEA010000004.1"/>
</dbReference>
<feature type="transmembrane region" description="Helical" evidence="1">
    <location>
        <begin position="7"/>
        <end position="25"/>
    </location>
</feature>
<evidence type="ECO:0000313" key="2">
    <source>
        <dbReference type="EMBL" id="MDN5202273.1"/>
    </source>
</evidence>
<evidence type="ECO:0000256" key="1">
    <source>
        <dbReference type="SAM" id="Phobius"/>
    </source>
</evidence>
<keyword evidence="3" id="KW-1185">Reference proteome</keyword>
<protein>
    <recommendedName>
        <fullName evidence="4">Tetratricopeptide repeat protein</fullName>
    </recommendedName>
</protein>
<dbReference type="InterPro" id="IPR019734">
    <property type="entry name" value="TPR_rpt"/>
</dbReference>
<dbReference type="InterPro" id="IPR011990">
    <property type="entry name" value="TPR-like_helical_dom_sf"/>
</dbReference>
<reference evidence="2" key="1">
    <citation type="submission" date="2023-06" db="EMBL/GenBank/DDBJ databases">
        <title>Genomic of Parafulvivirga corallium.</title>
        <authorList>
            <person name="Wang G."/>
        </authorList>
    </citation>
    <scope>NUCLEOTIDE SEQUENCE</scope>
    <source>
        <strain evidence="2">BMA10</strain>
    </source>
</reference>
<dbReference type="Proteomes" id="UP001172082">
    <property type="component" value="Unassembled WGS sequence"/>
</dbReference>
<comment type="caution">
    <text evidence="2">The sequence shown here is derived from an EMBL/GenBank/DDBJ whole genome shotgun (WGS) entry which is preliminary data.</text>
</comment>
<gene>
    <name evidence="2" type="ORF">QQ008_12885</name>
</gene>
<dbReference type="PANTHER" id="PTHR12558">
    <property type="entry name" value="CELL DIVISION CYCLE 16,23,27"/>
    <property type="match status" value="1"/>
</dbReference>
<sequence>MNFIKQSLKGLVAVIVYGTIVWVMIRYDSNIISIFSLPEWLFDLMKYTIILAFPIIVFTSFTSARTARRISREIRDAESREALNKPLDKSLAILPLENYSTDGDLEYFTQGLAEDLINSLSRIKDLNVVSRNSTIGFKKVLDIHDIVQKVSLKNVLEGNITRDHDRVKLAVQLKNLTDKEVIWSEVYHNAINDIFAVQHSVVKNVIEKLNVELDENEKELFSQPTRESAEAYDSFLKGRHHFNQREEGLMTGAEHYREAIAIDETHGRAHAGLSCCYNLMGFYDFRAPHEVYPRAKTAALKAIEIDPNIAEAHTSLAFTHMLYEWDWEKAEIEFLKGLELNPGFALTHHWYAEYLMAMGRFDEANKQVRKAQKNDPLGLIISTLIGMNFYLRRQYDESIAECLKTLHMDEDFLPVYIWLGVAYEQKEMYTEAIDILQKGRKLSNERAKITSLLAHTYALAGERGEAETLLQELISKADQSYVSSFDIARIYKGLGDKKRTYEWLNKALDERAAWLVWLNVNPSFDELRDDMEFKELLKNINLTNPVKRSS</sequence>
<dbReference type="EMBL" id="JAUJEA010000004">
    <property type="protein sequence ID" value="MDN5202273.1"/>
    <property type="molecule type" value="Genomic_DNA"/>
</dbReference>
<feature type="transmembrane region" description="Helical" evidence="1">
    <location>
        <begin position="45"/>
        <end position="64"/>
    </location>
</feature>
<dbReference type="SUPFAM" id="SSF48452">
    <property type="entry name" value="TPR-like"/>
    <property type="match status" value="1"/>
</dbReference>
<dbReference type="SMART" id="SM00028">
    <property type="entry name" value="TPR"/>
    <property type="match status" value="5"/>
</dbReference>
<keyword evidence="1" id="KW-0812">Transmembrane</keyword>
<dbReference type="PANTHER" id="PTHR12558:SF13">
    <property type="entry name" value="CELL DIVISION CYCLE PROTEIN 27 HOMOLOG"/>
    <property type="match status" value="1"/>
</dbReference>
<organism evidence="2 3">
    <name type="scientific">Splendidivirga corallicola</name>
    <dbReference type="NCBI Taxonomy" id="3051826"/>
    <lineage>
        <taxon>Bacteria</taxon>
        <taxon>Pseudomonadati</taxon>
        <taxon>Bacteroidota</taxon>
        <taxon>Cytophagia</taxon>
        <taxon>Cytophagales</taxon>
        <taxon>Splendidivirgaceae</taxon>
        <taxon>Splendidivirga</taxon>
    </lineage>
</organism>
<dbReference type="Pfam" id="PF13181">
    <property type="entry name" value="TPR_8"/>
    <property type="match status" value="1"/>
</dbReference>
<dbReference type="Gene3D" id="1.25.40.10">
    <property type="entry name" value="Tetratricopeptide repeat domain"/>
    <property type="match status" value="2"/>
</dbReference>
<dbReference type="NCBIfam" id="NF047558">
    <property type="entry name" value="TPR_END_plus"/>
    <property type="match status" value="1"/>
</dbReference>
<name>A0ABT8KPD6_9BACT</name>
<accession>A0ABT8KPD6</accession>
<keyword evidence="1" id="KW-0472">Membrane</keyword>
<keyword evidence="1" id="KW-1133">Transmembrane helix</keyword>
<evidence type="ECO:0000313" key="3">
    <source>
        <dbReference type="Proteomes" id="UP001172082"/>
    </source>
</evidence>
<proteinExistence type="predicted"/>
<evidence type="ECO:0008006" key="4">
    <source>
        <dbReference type="Google" id="ProtNLM"/>
    </source>
</evidence>